<dbReference type="OrthoDB" id="9738262at2759"/>
<dbReference type="Proteomes" id="UP000694542">
    <property type="component" value="Chromosome 8"/>
</dbReference>
<feature type="compositionally biased region" description="Polar residues" evidence="5">
    <location>
        <begin position="135"/>
        <end position="151"/>
    </location>
</feature>
<evidence type="ECO:0000256" key="2">
    <source>
        <dbReference type="ARBA" id="ARBA00022553"/>
    </source>
</evidence>
<dbReference type="AlphaFoldDB" id="A0A8C0QJW9"/>
<dbReference type="PANTHER" id="PTHR14514">
    <property type="entry name" value="PKA ANCHORING PROTEIN"/>
    <property type="match status" value="1"/>
</dbReference>
<gene>
    <name evidence="6" type="primary">SYNE2</name>
</gene>
<protein>
    <submittedName>
        <fullName evidence="6">Spectrin repeat containing nuclear envelope protein 2</fullName>
    </submittedName>
</protein>
<name>A0A8C0QJW9_CANLF</name>
<organism evidence="6 7">
    <name type="scientific">Canis lupus familiaris</name>
    <name type="common">Dog</name>
    <name type="synonym">Canis familiaris</name>
    <dbReference type="NCBI Taxonomy" id="9615"/>
    <lineage>
        <taxon>Eukaryota</taxon>
        <taxon>Metazoa</taxon>
        <taxon>Chordata</taxon>
        <taxon>Craniata</taxon>
        <taxon>Vertebrata</taxon>
        <taxon>Euteleostomi</taxon>
        <taxon>Mammalia</taxon>
        <taxon>Eutheria</taxon>
        <taxon>Laurasiatheria</taxon>
        <taxon>Carnivora</taxon>
        <taxon>Caniformia</taxon>
        <taxon>Canidae</taxon>
        <taxon>Canis</taxon>
    </lineage>
</organism>
<sequence>MLTDIEHKVASLLESCKDLGPGDSGATQQEAEALSLKLKTVKCNLEKVQIMLQEKYSEDQHSTTLKKPSEHPNDLQADNLSEFESIVIERPQFGKQKDFQQQQVLELKPMEQKDFIKFIDFNAKKMWPPYCQPDENVTQKSTESMRASSLENDAPGSVLSTQDESGDKWQYLHHELSSKIGLPPPKQVQPQVSVCLHNVNNMFIFENATNIH</sequence>
<keyword evidence="4" id="KW-0472">Membrane</keyword>
<reference evidence="6" key="2">
    <citation type="submission" date="2025-08" db="UniProtKB">
        <authorList>
            <consortium name="Ensembl"/>
        </authorList>
    </citation>
    <scope>IDENTIFICATION</scope>
</reference>
<evidence type="ECO:0000313" key="6">
    <source>
        <dbReference type="Ensembl" id="ENSCAFP00040012065.1"/>
    </source>
</evidence>
<dbReference type="Ensembl" id="ENSCAFT00040013937.1">
    <property type="protein sequence ID" value="ENSCAFP00040012065.1"/>
    <property type="gene ID" value="ENSCAFG00040006470.1"/>
</dbReference>
<evidence type="ECO:0000256" key="1">
    <source>
        <dbReference type="ARBA" id="ARBA00004308"/>
    </source>
</evidence>
<accession>A0A8C0QJW9</accession>
<dbReference type="PANTHER" id="PTHR14514:SF4">
    <property type="entry name" value="NESPRIN-2"/>
    <property type="match status" value="1"/>
</dbReference>
<evidence type="ECO:0000313" key="7">
    <source>
        <dbReference type="Proteomes" id="UP000694542"/>
    </source>
</evidence>
<evidence type="ECO:0000256" key="5">
    <source>
        <dbReference type="SAM" id="MobiDB-lite"/>
    </source>
</evidence>
<evidence type="ECO:0000256" key="3">
    <source>
        <dbReference type="ARBA" id="ARBA00022737"/>
    </source>
</evidence>
<proteinExistence type="predicted"/>
<evidence type="ECO:0000256" key="4">
    <source>
        <dbReference type="ARBA" id="ARBA00023136"/>
    </source>
</evidence>
<keyword evidence="3" id="KW-0677">Repeat</keyword>
<keyword evidence="2" id="KW-0597">Phosphoprotein</keyword>
<comment type="subcellular location">
    <subcellularLocation>
        <location evidence="1">Endomembrane system</location>
    </subcellularLocation>
</comment>
<feature type="region of interest" description="Disordered" evidence="5">
    <location>
        <begin position="135"/>
        <end position="164"/>
    </location>
</feature>
<reference evidence="6" key="1">
    <citation type="submission" date="2018-10" db="EMBL/GenBank/DDBJ databases">
        <title>De novo assembly of a Great Dane genome.</title>
        <authorList>
            <person name="Kidd J.M."/>
            <person name="Pendleton A.L."/>
            <person name="Shen F."/>
            <person name="Emery S."/>
        </authorList>
    </citation>
    <scope>NUCLEOTIDE SEQUENCE [LARGE SCALE GENOMIC DNA]</scope>
    <source>
        <strain evidence="6">Great Dane</strain>
    </source>
</reference>